<dbReference type="GO" id="GO:0003677">
    <property type="term" value="F:DNA binding"/>
    <property type="evidence" value="ECO:0007669"/>
    <property type="project" value="InterPro"/>
</dbReference>
<gene>
    <name evidence="2" type="ORF">IQ249_25580</name>
</gene>
<feature type="domain" description="Transposase IS4-like" evidence="1">
    <location>
        <begin position="87"/>
        <end position="295"/>
    </location>
</feature>
<organism evidence="2 3">
    <name type="scientific">Lusitaniella coriacea LEGE 07157</name>
    <dbReference type="NCBI Taxonomy" id="945747"/>
    <lineage>
        <taxon>Bacteria</taxon>
        <taxon>Bacillati</taxon>
        <taxon>Cyanobacteriota</taxon>
        <taxon>Cyanophyceae</taxon>
        <taxon>Spirulinales</taxon>
        <taxon>Lusitaniellaceae</taxon>
        <taxon>Lusitaniella</taxon>
    </lineage>
</organism>
<evidence type="ECO:0000259" key="1">
    <source>
        <dbReference type="Pfam" id="PF01609"/>
    </source>
</evidence>
<dbReference type="AlphaFoldDB" id="A0A8J7E0J3"/>
<dbReference type="NCBIfam" id="NF033591">
    <property type="entry name" value="transpos_IS4_2"/>
    <property type="match status" value="1"/>
</dbReference>
<evidence type="ECO:0000313" key="3">
    <source>
        <dbReference type="Proteomes" id="UP000654482"/>
    </source>
</evidence>
<dbReference type="InterPro" id="IPR002559">
    <property type="entry name" value="Transposase_11"/>
</dbReference>
<dbReference type="SUPFAM" id="SSF53098">
    <property type="entry name" value="Ribonuclease H-like"/>
    <property type="match status" value="1"/>
</dbReference>
<dbReference type="InterPro" id="IPR047658">
    <property type="entry name" value="IS4-like_transpos"/>
</dbReference>
<dbReference type="GO" id="GO:0004803">
    <property type="term" value="F:transposase activity"/>
    <property type="evidence" value="ECO:0007669"/>
    <property type="project" value="InterPro"/>
</dbReference>
<keyword evidence="3" id="KW-1185">Reference proteome</keyword>
<dbReference type="RefSeq" id="WP_194032314.1">
    <property type="nucleotide sequence ID" value="NZ_JADEWZ010000113.1"/>
</dbReference>
<sequence>MNQVNLLRQTLKPYLGWHGARLSFLSLFLIALFRAKTVNLAELATSFRSHAETESSYKRLQRFFRHFDLDYPQIAQVVVALMGIPQPWVLSVDRTEWSFGQIRFNILMLGVVHDGVAYPLVWQMLGKKGNSNTGERINLLSRFREIFPEAQVAYLSADREFVGSEWLNFLLCEPIFPFRIRIRQSDCLSDGQKSLSASVLFAHLKVGQQQVLSGRRCLWGHLVYVAGLRLEDGKLLVVVSDDAPATIIADYAQRWGIETLFGFFKTKGFCLESTHFVKQERLSKLVALLTLALCWAMKTGVWLHQRKPLKIKNHGRRAKSIFRYGFDHLRSIVNDLDLKHSEFLQALHFLSCT</sequence>
<dbReference type="InterPro" id="IPR012337">
    <property type="entry name" value="RNaseH-like_sf"/>
</dbReference>
<evidence type="ECO:0000313" key="2">
    <source>
        <dbReference type="EMBL" id="MBE9119226.1"/>
    </source>
</evidence>
<accession>A0A8J7E0J3</accession>
<dbReference type="EMBL" id="JADEWZ010000113">
    <property type="protein sequence ID" value="MBE9119226.1"/>
    <property type="molecule type" value="Genomic_DNA"/>
</dbReference>
<protein>
    <submittedName>
        <fullName evidence="2">IS4 family transposase</fullName>
    </submittedName>
</protein>
<name>A0A8J7E0J3_9CYAN</name>
<proteinExistence type="predicted"/>
<dbReference type="GO" id="GO:0006313">
    <property type="term" value="P:DNA transposition"/>
    <property type="evidence" value="ECO:0007669"/>
    <property type="project" value="InterPro"/>
</dbReference>
<reference evidence="2" key="1">
    <citation type="submission" date="2020-10" db="EMBL/GenBank/DDBJ databases">
        <authorList>
            <person name="Castelo-Branco R."/>
            <person name="Eusebio N."/>
            <person name="Adriana R."/>
            <person name="Vieira A."/>
            <person name="Brugerolle De Fraissinette N."/>
            <person name="Rezende De Castro R."/>
            <person name="Schneider M.P."/>
            <person name="Vasconcelos V."/>
            <person name="Leao P.N."/>
        </authorList>
    </citation>
    <scope>NUCLEOTIDE SEQUENCE</scope>
    <source>
        <strain evidence="2">LEGE 07157</strain>
    </source>
</reference>
<comment type="caution">
    <text evidence="2">The sequence shown here is derived from an EMBL/GenBank/DDBJ whole genome shotgun (WGS) entry which is preliminary data.</text>
</comment>
<dbReference type="Proteomes" id="UP000654482">
    <property type="component" value="Unassembled WGS sequence"/>
</dbReference>
<dbReference type="Pfam" id="PF01609">
    <property type="entry name" value="DDE_Tnp_1"/>
    <property type="match status" value="1"/>
</dbReference>